<sequence length="378" mass="42734">MITFNVPPYVDKAKDYIQECVANQKICGDGVYTGKCNEWIEQKTGTAKCLLTTSCTHATELAALLSDIRPGDEVIMPSYTFVSTANAFVLRGAVPVFVDIRPDTMNIDEKLIENAVTERTRAIAPVHYAGVACEMDTIMAIAEKYHLAVIEDAAQGIMSTYKGRALGTIGNFGCFSFHETKNYSMGEGGALLIRDKKDVEEAEIIREKGTNRSKYYRGQIDKYTWMNHGSSYLPSDMNAAYLYAQLEIAEEMNEARLAVWRQYYGNLKPLADAGRIELPVVPEGCVHNGHMFYIKAQDIQERTELIDYLKENGIHSVFHYIPLHSAPAGEKFGRFHGEDRYTTRESERLTRLPMFYGLKPEQVDYICDRVKAFYGKRD</sequence>
<dbReference type="PANTHER" id="PTHR30244:SF34">
    <property type="entry name" value="DTDP-4-AMINO-4,6-DIDEOXYGALACTOSE TRANSAMINASE"/>
    <property type="match status" value="1"/>
</dbReference>
<dbReference type="GO" id="GO:0000271">
    <property type="term" value="P:polysaccharide biosynthetic process"/>
    <property type="evidence" value="ECO:0007669"/>
    <property type="project" value="TreeGrafter"/>
</dbReference>
<reference evidence="4 5" key="1">
    <citation type="submission" date="2018-01" db="EMBL/GenBank/DDBJ databases">
        <authorList>
            <person name="Gaut B.S."/>
            <person name="Morton B.R."/>
            <person name="Clegg M.T."/>
            <person name="Duvall M.R."/>
        </authorList>
    </citation>
    <scope>NUCLEOTIDE SEQUENCE [LARGE SCALE GENOMIC DNA]</scope>
    <source>
        <strain evidence="4">GP69</strain>
    </source>
</reference>
<dbReference type="PANTHER" id="PTHR30244">
    <property type="entry name" value="TRANSAMINASE"/>
    <property type="match status" value="1"/>
</dbReference>
<dbReference type="InterPro" id="IPR015424">
    <property type="entry name" value="PyrdxlP-dep_Trfase"/>
</dbReference>
<dbReference type="EMBL" id="OFSM01000008">
    <property type="protein sequence ID" value="SOY29161.1"/>
    <property type="molecule type" value="Genomic_DNA"/>
</dbReference>
<evidence type="ECO:0000256" key="3">
    <source>
        <dbReference type="RuleBase" id="RU004508"/>
    </source>
</evidence>
<dbReference type="Proteomes" id="UP000236311">
    <property type="component" value="Unassembled WGS sequence"/>
</dbReference>
<evidence type="ECO:0000313" key="5">
    <source>
        <dbReference type="Proteomes" id="UP000236311"/>
    </source>
</evidence>
<dbReference type="NCBIfam" id="TIGR02379">
    <property type="entry name" value="ECA_wecE"/>
    <property type="match status" value="1"/>
</dbReference>
<dbReference type="Gene3D" id="3.40.640.10">
    <property type="entry name" value="Type I PLP-dependent aspartate aminotransferase-like (Major domain)"/>
    <property type="match status" value="1"/>
</dbReference>
<dbReference type="Gene3D" id="3.90.1150.10">
    <property type="entry name" value="Aspartate Aminotransferase, domain 1"/>
    <property type="match status" value="1"/>
</dbReference>
<dbReference type="InterPro" id="IPR015421">
    <property type="entry name" value="PyrdxlP-dep_Trfase_major"/>
</dbReference>
<dbReference type="PIRSF" id="PIRSF000390">
    <property type="entry name" value="PLP_StrS"/>
    <property type="match status" value="1"/>
</dbReference>
<evidence type="ECO:0000313" key="4">
    <source>
        <dbReference type="EMBL" id="SOY29161.1"/>
    </source>
</evidence>
<dbReference type="AlphaFoldDB" id="A0A2K4ZFD1"/>
<protein>
    <submittedName>
        <fullName evidence="4">dTDP-4-amino-4,6-dideoxygalactose transaminase</fullName>
        <ecNumber evidence="4">2.6.1.59</ecNumber>
    </submittedName>
</protein>
<dbReference type="InterPro" id="IPR015422">
    <property type="entry name" value="PyrdxlP-dep_Trfase_small"/>
</dbReference>
<feature type="modified residue" description="N6-(pyridoxal phosphate)lysine" evidence="2">
    <location>
        <position position="181"/>
    </location>
</feature>
<evidence type="ECO:0000256" key="1">
    <source>
        <dbReference type="PIRSR" id="PIRSR000390-1"/>
    </source>
</evidence>
<keyword evidence="4" id="KW-0032">Aminotransferase</keyword>
<dbReference type="InterPro" id="IPR012749">
    <property type="entry name" value="WecE-like"/>
</dbReference>
<dbReference type="OrthoDB" id="9810913at2"/>
<dbReference type="RefSeq" id="WP_103239270.1">
    <property type="nucleotide sequence ID" value="NZ_CANRXC010000002.1"/>
</dbReference>
<dbReference type="SUPFAM" id="SSF53383">
    <property type="entry name" value="PLP-dependent transferases"/>
    <property type="match status" value="1"/>
</dbReference>
<dbReference type="Pfam" id="PF01041">
    <property type="entry name" value="DegT_DnrJ_EryC1"/>
    <property type="match status" value="1"/>
</dbReference>
<proteinExistence type="inferred from homology"/>
<comment type="similarity">
    <text evidence="3">Belongs to the DegT/DnrJ/EryC1 family.</text>
</comment>
<gene>
    <name evidence="4" type="primary">rffA</name>
    <name evidence="4" type="ORF">AMURIS_01876</name>
</gene>
<accession>A0A2K4ZFD1</accession>
<organism evidence="4 5">
    <name type="scientific">Acetatifactor muris</name>
    <dbReference type="NCBI Taxonomy" id="879566"/>
    <lineage>
        <taxon>Bacteria</taxon>
        <taxon>Bacillati</taxon>
        <taxon>Bacillota</taxon>
        <taxon>Clostridia</taxon>
        <taxon>Lachnospirales</taxon>
        <taxon>Lachnospiraceae</taxon>
        <taxon>Acetatifactor</taxon>
    </lineage>
</organism>
<name>A0A2K4ZFD1_9FIRM</name>
<keyword evidence="5" id="KW-1185">Reference proteome</keyword>
<dbReference type="EC" id="2.6.1.59" evidence="4"/>
<dbReference type="FunFam" id="3.40.640.10:FF:000037">
    <property type="entry name" value="dTDP-4-amino-4,6-dideoxygalactose transaminase"/>
    <property type="match status" value="1"/>
</dbReference>
<dbReference type="GO" id="GO:0030170">
    <property type="term" value="F:pyridoxal phosphate binding"/>
    <property type="evidence" value="ECO:0007669"/>
    <property type="project" value="TreeGrafter"/>
</dbReference>
<feature type="active site" description="Proton acceptor" evidence="1">
    <location>
        <position position="181"/>
    </location>
</feature>
<keyword evidence="2 3" id="KW-0663">Pyridoxal phosphate</keyword>
<dbReference type="GO" id="GO:0019180">
    <property type="term" value="F:dTDP-4-amino-4,6-dideoxygalactose transaminase activity"/>
    <property type="evidence" value="ECO:0007669"/>
    <property type="project" value="UniProtKB-EC"/>
</dbReference>
<dbReference type="NCBIfam" id="NF008687">
    <property type="entry name" value="PRK11706.1"/>
    <property type="match status" value="1"/>
</dbReference>
<dbReference type="CDD" id="cd00616">
    <property type="entry name" value="AHBA_syn"/>
    <property type="match status" value="1"/>
</dbReference>
<keyword evidence="4" id="KW-0808">Transferase</keyword>
<evidence type="ECO:0000256" key="2">
    <source>
        <dbReference type="PIRSR" id="PIRSR000390-2"/>
    </source>
</evidence>
<dbReference type="InterPro" id="IPR000653">
    <property type="entry name" value="DegT/StrS_aminotransferase"/>
</dbReference>